<feature type="region of interest" description="Disordered" evidence="6">
    <location>
        <begin position="154"/>
        <end position="218"/>
    </location>
</feature>
<dbReference type="OrthoDB" id="266718at2759"/>
<evidence type="ECO:0000256" key="2">
    <source>
        <dbReference type="ARBA" id="ARBA00022741"/>
    </source>
</evidence>
<evidence type="ECO:0000256" key="4">
    <source>
        <dbReference type="ARBA" id="ARBA00022840"/>
    </source>
</evidence>
<sequence length="957" mass="95503">MGNGVSREGAPSGAPSGAPVDGGADARAGSPAPAALAAAQDLPQLAAAQGVGRKRAAAAVLQQAAADNEESIDLDAMESELEAIANELMHTSTGATLVGARPHATNSSAHARGGARAATVDASCSEMRGAAAAEPGAATVGGDAAWQLSPLSWGVGEREPDRSPGGSPPARDAGANVGAGADAPVSGAGRDGGGGGTPNAAARTPARSPRAGTGASANGLARGSALAAVQAAQAAQATEQAAQQAAQQADASAPARGSVGDASCDGGDDGGSAGAGGDADGGGADSALRWQRGEMLGAGSFGTVYLGFNLSSGEMMAVKQMAIGVGGGAHAGSNGAEVLASIEAEISCLQGLRHPNIVRYLGVERDEAKGTLSIFLEYVAGGSIHALLSKFGAFSESLCRRYMRHILEGVHYLHTHKIVHRDIKGGNVLVDQAGVCKLADFGASKRLADMLGASHDNRSLKGTPYWMAPEVIKQTGHGPEADVWSLGCTMVEMVTGRPPWSHFGSQISALFQIASAKTPPPLPDSLSPLGRDFLSRMLQRAPRERQRASQLLRHAWLSASDEALRAGPVQQLVRAPVEPGGVPRLSPNESALRLVHGAHAAAAVGGGGGGAGGGPGRLGANGSHSAGSLWRAPPPPADASTRVPLLPAPPRARRSCGALPVSSAPTLFLPLQQPPPPAHHGGFALAAASGSAGGARGGGGACAHVQMRARHAVDGSFRPVPSHEAACVLHASGAAGGTPPAACIADEGAVSSYVGKRAAAALEHSRQLATQAELGGAHSPARGGGGGCARRSGSAEQRRLGRGIAAPHCSVAALPGARGASGACVGSVADAPRAVADGTHCAQPSPLSCSPGVRRRNQWERELDAELQRQRAEEARRDHARRAEYAELQRSLSAAGPSPRAAIVAASGSGSSLAPSGAAGGGGRGGASCSPLFSRQAQLAAAVRRTNEWPLPAVGLK</sequence>
<keyword evidence="1" id="KW-0808">Transferase</keyword>
<dbReference type="Proteomes" id="UP000751190">
    <property type="component" value="Unassembled WGS sequence"/>
</dbReference>
<feature type="domain" description="Protein kinase" evidence="7">
    <location>
        <begin position="290"/>
        <end position="557"/>
    </location>
</feature>
<dbReference type="InterPro" id="IPR011009">
    <property type="entry name" value="Kinase-like_dom_sf"/>
</dbReference>
<gene>
    <name evidence="8" type="ORF">KFE25_011703</name>
</gene>
<dbReference type="SUPFAM" id="SSF56112">
    <property type="entry name" value="Protein kinase-like (PK-like)"/>
    <property type="match status" value="1"/>
</dbReference>
<dbReference type="PANTHER" id="PTHR48016">
    <property type="entry name" value="MAP KINASE KINASE KINASE SSK2-RELATED-RELATED"/>
    <property type="match status" value="1"/>
</dbReference>
<feature type="compositionally biased region" description="Low complexity" evidence="6">
    <location>
        <begin position="170"/>
        <end position="188"/>
    </location>
</feature>
<dbReference type="InterPro" id="IPR050538">
    <property type="entry name" value="MAP_kinase_kinase_kinase"/>
</dbReference>
<keyword evidence="4 5" id="KW-0067">ATP-binding</keyword>
<feature type="binding site" evidence="5">
    <location>
        <position position="319"/>
    </location>
    <ligand>
        <name>ATP</name>
        <dbReference type="ChEBI" id="CHEBI:30616"/>
    </ligand>
</feature>
<feature type="region of interest" description="Disordered" evidence="6">
    <location>
        <begin position="770"/>
        <end position="794"/>
    </location>
</feature>
<feature type="compositionally biased region" description="Low complexity" evidence="6">
    <location>
        <begin position="243"/>
        <end position="265"/>
    </location>
</feature>
<name>A0A8J5X870_DIALT</name>
<dbReference type="PROSITE" id="PS50011">
    <property type="entry name" value="PROTEIN_KINASE_DOM"/>
    <property type="match status" value="1"/>
</dbReference>
<feature type="region of interest" description="Disordered" evidence="6">
    <location>
        <begin position="908"/>
        <end position="930"/>
    </location>
</feature>
<dbReference type="OMA" id="NKPVEWE"/>
<feature type="compositionally biased region" description="Low complexity" evidence="6">
    <location>
        <begin position="198"/>
        <end position="212"/>
    </location>
</feature>
<evidence type="ECO:0000256" key="1">
    <source>
        <dbReference type="ARBA" id="ARBA00022679"/>
    </source>
</evidence>
<reference evidence="8" key="1">
    <citation type="submission" date="2021-05" db="EMBL/GenBank/DDBJ databases">
        <title>The genome of the haptophyte Pavlova lutheri (Diacronema luteri, Pavlovales) - a model for lipid biosynthesis in eukaryotic algae.</title>
        <authorList>
            <person name="Hulatt C.J."/>
            <person name="Posewitz M.C."/>
        </authorList>
    </citation>
    <scope>NUCLEOTIDE SEQUENCE</scope>
    <source>
        <strain evidence="8">NIVA-4/92</strain>
    </source>
</reference>
<comment type="caution">
    <text evidence="8">The sequence shown here is derived from an EMBL/GenBank/DDBJ whole genome shotgun (WGS) entry which is preliminary data.</text>
</comment>
<feature type="compositionally biased region" description="Low complexity" evidence="6">
    <location>
        <begin position="21"/>
        <end position="35"/>
    </location>
</feature>
<dbReference type="PANTHER" id="PTHR48016:SF56">
    <property type="entry name" value="MAPKK KINASE"/>
    <property type="match status" value="1"/>
</dbReference>
<keyword evidence="3" id="KW-0418">Kinase</keyword>
<feature type="region of interest" description="Disordered" evidence="6">
    <location>
        <begin position="606"/>
        <end position="638"/>
    </location>
</feature>
<feature type="compositionally biased region" description="Gly residues" evidence="6">
    <location>
        <begin position="269"/>
        <end position="284"/>
    </location>
</feature>
<dbReference type="AlphaFoldDB" id="A0A8J5X870"/>
<keyword evidence="9" id="KW-1185">Reference proteome</keyword>
<dbReference type="InterPro" id="IPR008271">
    <property type="entry name" value="Ser/Thr_kinase_AS"/>
</dbReference>
<feature type="region of interest" description="Disordered" evidence="6">
    <location>
        <begin position="1"/>
        <end position="35"/>
    </location>
</feature>
<dbReference type="PROSITE" id="PS00108">
    <property type="entry name" value="PROTEIN_KINASE_ST"/>
    <property type="match status" value="1"/>
</dbReference>
<evidence type="ECO:0000256" key="5">
    <source>
        <dbReference type="PROSITE-ProRule" id="PRU10141"/>
    </source>
</evidence>
<dbReference type="InterPro" id="IPR017441">
    <property type="entry name" value="Protein_kinase_ATP_BS"/>
</dbReference>
<accession>A0A8J5X870</accession>
<evidence type="ECO:0000313" key="8">
    <source>
        <dbReference type="EMBL" id="KAG8458172.1"/>
    </source>
</evidence>
<evidence type="ECO:0000256" key="6">
    <source>
        <dbReference type="SAM" id="MobiDB-lite"/>
    </source>
</evidence>
<evidence type="ECO:0000256" key="3">
    <source>
        <dbReference type="ARBA" id="ARBA00022777"/>
    </source>
</evidence>
<dbReference type="PROSITE" id="PS00107">
    <property type="entry name" value="PROTEIN_KINASE_ATP"/>
    <property type="match status" value="1"/>
</dbReference>
<protein>
    <recommendedName>
        <fullName evidence="7">Protein kinase domain-containing protein</fullName>
    </recommendedName>
</protein>
<dbReference type="CDD" id="cd06606">
    <property type="entry name" value="STKc_MAPKKK"/>
    <property type="match status" value="1"/>
</dbReference>
<feature type="compositionally biased region" description="Low complexity" evidence="6">
    <location>
        <begin position="908"/>
        <end position="917"/>
    </location>
</feature>
<proteinExistence type="predicted"/>
<feature type="compositionally biased region" description="Gly residues" evidence="6">
    <location>
        <begin position="606"/>
        <end position="619"/>
    </location>
</feature>
<feature type="region of interest" description="Disordered" evidence="6">
    <location>
        <begin position="243"/>
        <end position="286"/>
    </location>
</feature>
<organism evidence="8 9">
    <name type="scientific">Diacronema lutheri</name>
    <name type="common">Unicellular marine alga</name>
    <name type="synonym">Monochrysis lutheri</name>
    <dbReference type="NCBI Taxonomy" id="2081491"/>
    <lineage>
        <taxon>Eukaryota</taxon>
        <taxon>Haptista</taxon>
        <taxon>Haptophyta</taxon>
        <taxon>Pavlovophyceae</taxon>
        <taxon>Pavlovales</taxon>
        <taxon>Pavlovaceae</taxon>
        <taxon>Diacronema</taxon>
    </lineage>
</organism>
<dbReference type="GO" id="GO:0004672">
    <property type="term" value="F:protein kinase activity"/>
    <property type="evidence" value="ECO:0007669"/>
    <property type="project" value="InterPro"/>
</dbReference>
<evidence type="ECO:0000313" key="9">
    <source>
        <dbReference type="Proteomes" id="UP000751190"/>
    </source>
</evidence>
<keyword evidence="2 5" id="KW-0547">Nucleotide-binding</keyword>
<dbReference type="SMART" id="SM00220">
    <property type="entry name" value="S_TKc"/>
    <property type="match status" value="1"/>
</dbReference>
<evidence type="ECO:0000259" key="7">
    <source>
        <dbReference type="PROSITE" id="PS50011"/>
    </source>
</evidence>
<dbReference type="Pfam" id="PF00069">
    <property type="entry name" value="Pkinase"/>
    <property type="match status" value="1"/>
</dbReference>
<dbReference type="EMBL" id="JAGTXO010000056">
    <property type="protein sequence ID" value="KAG8458172.1"/>
    <property type="molecule type" value="Genomic_DNA"/>
</dbReference>
<dbReference type="GO" id="GO:0005524">
    <property type="term" value="F:ATP binding"/>
    <property type="evidence" value="ECO:0007669"/>
    <property type="project" value="UniProtKB-UniRule"/>
</dbReference>
<dbReference type="Gene3D" id="1.10.510.10">
    <property type="entry name" value="Transferase(Phosphotransferase) domain 1"/>
    <property type="match status" value="1"/>
</dbReference>
<dbReference type="InterPro" id="IPR000719">
    <property type="entry name" value="Prot_kinase_dom"/>
</dbReference>